<comment type="caution">
    <text evidence="1">The sequence shown here is derived from an EMBL/GenBank/DDBJ whole genome shotgun (WGS) entry which is preliminary data.</text>
</comment>
<evidence type="ECO:0008006" key="4">
    <source>
        <dbReference type="Google" id="ProtNLM"/>
    </source>
</evidence>
<gene>
    <name evidence="2" type="ORF">E3C22_00590</name>
    <name evidence="1" type="ORF">E3C22_17630</name>
</gene>
<sequence length="105" mass="12003">MVTDTAFFMKMTAWTEPDMAEPLQVTLPEDLMQEIAAEVESGAVPTPDELIRQALATYFEMDRAARIEAVRARVDAARRDPRPSVPVKEAFERVRREVSRRHRSS</sequence>
<reference evidence="1 3" key="1">
    <citation type="submission" date="2019-03" db="EMBL/GenBank/DDBJ databases">
        <title>Jiella endophytica sp. nov., a novel endophytic bacterium isolated from root of Ficus microcarpa Linn. f.</title>
        <authorList>
            <person name="Tuo L."/>
        </authorList>
    </citation>
    <scope>NUCLEOTIDE SEQUENCE [LARGE SCALE GENOMIC DNA]</scope>
    <source>
        <strain evidence="1 3">CBS5Q-3</strain>
    </source>
</reference>
<evidence type="ECO:0000313" key="1">
    <source>
        <dbReference type="EMBL" id="TFF20713.1"/>
    </source>
</evidence>
<dbReference type="AlphaFoldDB" id="A0A4Y8RG77"/>
<evidence type="ECO:0000313" key="2">
    <source>
        <dbReference type="EMBL" id="TFF27014.1"/>
    </source>
</evidence>
<accession>A0A4Y8RG77</accession>
<dbReference type="EMBL" id="SOZD01000005">
    <property type="protein sequence ID" value="TFF20713.1"/>
    <property type="molecule type" value="Genomic_DNA"/>
</dbReference>
<proteinExistence type="predicted"/>
<name>A0A4Y8RG77_9HYPH</name>
<dbReference type="EMBL" id="SOZD01000001">
    <property type="protein sequence ID" value="TFF27014.1"/>
    <property type="molecule type" value="Genomic_DNA"/>
</dbReference>
<protein>
    <recommendedName>
        <fullName evidence="4">Ribbon-helix-helix protein, CopG family</fullName>
    </recommendedName>
</protein>
<dbReference type="Proteomes" id="UP000298179">
    <property type="component" value="Unassembled WGS sequence"/>
</dbReference>
<keyword evidence="3" id="KW-1185">Reference proteome</keyword>
<evidence type="ECO:0000313" key="3">
    <source>
        <dbReference type="Proteomes" id="UP000298179"/>
    </source>
</evidence>
<organism evidence="1 3">
    <name type="scientific">Jiella endophytica</name>
    <dbReference type="NCBI Taxonomy" id="2558362"/>
    <lineage>
        <taxon>Bacteria</taxon>
        <taxon>Pseudomonadati</taxon>
        <taxon>Pseudomonadota</taxon>
        <taxon>Alphaproteobacteria</taxon>
        <taxon>Hyphomicrobiales</taxon>
        <taxon>Aurantimonadaceae</taxon>
        <taxon>Jiella</taxon>
    </lineage>
</organism>
<dbReference type="RefSeq" id="WP_134759212.1">
    <property type="nucleotide sequence ID" value="NZ_SOZD01000001.1"/>
</dbReference>